<dbReference type="GO" id="GO:0033290">
    <property type="term" value="C:eukaryotic 48S preinitiation complex"/>
    <property type="evidence" value="ECO:0007669"/>
    <property type="project" value="TreeGrafter"/>
</dbReference>
<proteinExistence type="predicted"/>
<evidence type="ECO:0000313" key="4">
    <source>
        <dbReference type="Proteomes" id="UP000485058"/>
    </source>
</evidence>
<dbReference type="SUPFAM" id="SSF110993">
    <property type="entry name" value="eIF-2-alpha, C-terminal domain"/>
    <property type="match status" value="1"/>
</dbReference>
<evidence type="ECO:0000256" key="1">
    <source>
        <dbReference type="ARBA" id="ARBA00022917"/>
    </source>
</evidence>
<dbReference type="InterPro" id="IPR011488">
    <property type="entry name" value="TIF_2_asu"/>
</dbReference>
<dbReference type="Proteomes" id="UP000485058">
    <property type="component" value="Unassembled WGS sequence"/>
</dbReference>
<dbReference type="EMBL" id="BLLF01003006">
    <property type="protein sequence ID" value="GFH26059.1"/>
    <property type="molecule type" value="Genomic_DNA"/>
</dbReference>
<dbReference type="Gene3D" id="3.30.70.1130">
    <property type="entry name" value="EIF_2_alpha"/>
    <property type="match status" value="1"/>
</dbReference>
<evidence type="ECO:0000256" key="2">
    <source>
        <dbReference type="SAM" id="MobiDB-lite"/>
    </source>
</evidence>
<keyword evidence="4" id="KW-1185">Reference proteome</keyword>
<dbReference type="PANTHER" id="PTHR10602">
    <property type="entry name" value="EUKARYOTIC TRANSLATION INITIATION FACTOR 2 SUBUNIT 1"/>
    <property type="match status" value="1"/>
</dbReference>
<dbReference type="GO" id="GO:0005850">
    <property type="term" value="C:eukaryotic translation initiation factor 2 complex"/>
    <property type="evidence" value="ECO:0007669"/>
    <property type="project" value="TreeGrafter"/>
</dbReference>
<name>A0A6A0A109_HAELA</name>
<dbReference type="InterPro" id="IPR024055">
    <property type="entry name" value="TIF2_asu_C"/>
</dbReference>
<gene>
    <name evidence="3" type="ORF">HaLaN_24141</name>
</gene>
<dbReference type="AlphaFoldDB" id="A0A6A0A109"/>
<dbReference type="GO" id="GO:0003743">
    <property type="term" value="F:translation initiation factor activity"/>
    <property type="evidence" value="ECO:0007669"/>
    <property type="project" value="InterPro"/>
</dbReference>
<reference evidence="3 4" key="1">
    <citation type="submission" date="2020-02" db="EMBL/GenBank/DDBJ databases">
        <title>Draft genome sequence of Haematococcus lacustris strain NIES-144.</title>
        <authorList>
            <person name="Morimoto D."/>
            <person name="Nakagawa S."/>
            <person name="Yoshida T."/>
            <person name="Sawayama S."/>
        </authorList>
    </citation>
    <scope>NUCLEOTIDE SEQUENCE [LARGE SCALE GENOMIC DNA]</scope>
    <source>
        <strain evidence="3 4">NIES-144</strain>
    </source>
</reference>
<keyword evidence="1" id="KW-0648">Protein biosynthesis</keyword>
<accession>A0A6A0A109</accession>
<organism evidence="3 4">
    <name type="scientific">Haematococcus lacustris</name>
    <name type="common">Green alga</name>
    <name type="synonym">Haematococcus pluvialis</name>
    <dbReference type="NCBI Taxonomy" id="44745"/>
    <lineage>
        <taxon>Eukaryota</taxon>
        <taxon>Viridiplantae</taxon>
        <taxon>Chlorophyta</taxon>
        <taxon>core chlorophytes</taxon>
        <taxon>Chlorophyceae</taxon>
        <taxon>CS clade</taxon>
        <taxon>Chlamydomonadales</taxon>
        <taxon>Haematococcaceae</taxon>
        <taxon>Haematococcus</taxon>
    </lineage>
</organism>
<sequence>MKLVAPPLYVLTTQTLDKSKGVEIVASACEACQKSIEGSRGKLVVKEAARAVSERDDRLLAEKLEALENANKEVDGDADSEEEEEEGMGDIDVEAGPAILEV</sequence>
<dbReference type="GO" id="GO:0003723">
    <property type="term" value="F:RNA binding"/>
    <property type="evidence" value="ECO:0007669"/>
    <property type="project" value="InterPro"/>
</dbReference>
<feature type="compositionally biased region" description="Acidic residues" evidence="2">
    <location>
        <begin position="76"/>
        <end position="93"/>
    </location>
</feature>
<protein>
    <submittedName>
        <fullName evidence="3">Uncharacterized protein</fullName>
    </submittedName>
</protein>
<evidence type="ECO:0000313" key="3">
    <source>
        <dbReference type="EMBL" id="GFH26059.1"/>
    </source>
</evidence>
<feature type="region of interest" description="Disordered" evidence="2">
    <location>
        <begin position="69"/>
        <end position="102"/>
    </location>
</feature>
<dbReference type="GO" id="GO:0043022">
    <property type="term" value="F:ribosome binding"/>
    <property type="evidence" value="ECO:0007669"/>
    <property type="project" value="TreeGrafter"/>
</dbReference>
<dbReference type="PANTHER" id="PTHR10602:SF0">
    <property type="entry name" value="EUKARYOTIC TRANSLATION INITIATION FACTOR 2 SUBUNIT 1"/>
    <property type="match status" value="1"/>
</dbReference>
<comment type="caution">
    <text evidence="3">The sequence shown here is derived from an EMBL/GenBank/DDBJ whole genome shotgun (WGS) entry which is preliminary data.</text>
</comment>